<keyword evidence="4" id="KW-0677">Repeat</keyword>
<feature type="compositionally biased region" description="Basic and acidic residues" evidence="7">
    <location>
        <begin position="498"/>
        <end position="511"/>
    </location>
</feature>
<evidence type="ECO:0000256" key="2">
    <source>
        <dbReference type="ARBA" id="ARBA00022448"/>
    </source>
</evidence>
<feature type="transmembrane region" description="Helical" evidence="8">
    <location>
        <begin position="190"/>
        <end position="212"/>
    </location>
</feature>
<feature type="transmembrane region" description="Helical" evidence="8">
    <location>
        <begin position="110"/>
        <end position="132"/>
    </location>
</feature>
<dbReference type="PANTHER" id="PTHR43652:SF2">
    <property type="entry name" value="BASIC AMINO ACID ANTIPORTER YFCC-RELATED"/>
    <property type="match status" value="1"/>
</dbReference>
<feature type="transmembrane region" description="Helical" evidence="8">
    <location>
        <begin position="69"/>
        <end position="89"/>
    </location>
</feature>
<keyword evidence="6 8" id="KW-0472">Membrane</keyword>
<name>D8LFP7_ECTSI</name>
<keyword evidence="11" id="KW-1185">Reference proteome</keyword>
<dbReference type="AlphaFoldDB" id="D8LFP7"/>
<feature type="region of interest" description="Disordered" evidence="7">
    <location>
        <begin position="555"/>
        <end position="618"/>
    </location>
</feature>
<feature type="transmembrane region" description="Helical" evidence="8">
    <location>
        <begin position="18"/>
        <end position="37"/>
    </location>
</feature>
<feature type="transmembrane region" description="Helical" evidence="8">
    <location>
        <begin position="672"/>
        <end position="690"/>
    </location>
</feature>
<accession>D8LFP7</accession>
<evidence type="ECO:0000256" key="6">
    <source>
        <dbReference type="ARBA" id="ARBA00023136"/>
    </source>
</evidence>
<dbReference type="Pfam" id="PF03600">
    <property type="entry name" value="CitMHS"/>
    <property type="match status" value="1"/>
</dbReference>
<feature type="transmembrane region" description="Helical" evidence="8">
    <location>
        <begin position="842"/>
        <end position="862"/>
    </location>
</feature>
<dbReference type="Proteomes" id="UP000002630">
    <property type="component" value="Unassembled WGS sequence"/>
</dbReference>
<dbReference type="PANTHER" id="PTHR43652">
    <property type="entry name" value="BASIC AMINO ACID ANTIPORTER YFCC-RELATED"/>
    <property type="match status" value="1"/>
</dbReference>
<comment type="subcellular location">
    <subcellularLocation>
        <location evidence="1">Membrane</location>
        <topology evidence="1">Multi-pass membrane protein</topology>
    </subcellularLocation>
</comment>
<feature type="transmembrane region" description="Helical" evidence="8">
    <location>
        <begin position="720"/>
        <end position="740"/>
    </location>
</feature>
<feature type="region of interest" description="Disordered" evidence="7">
    <location>
        <begin position="495"/>
        <end position="533"/>
    </location>
</feature>
<keyword evidence="3 8" id="KW-0812">Transmembrane</keyword>
<evidence type="ECO:0000256" key="5">
    <source>
        <dbReference type="ARBA" id="ARBA00022989"/>
    </source>
</evidence>
<evidence type="ECO:0000256" key="1">
    <source>
        <dbReference type="ARBA" id="ARBA00004141"/>
    </source>
</evidence>
<reference evidence="10 11" key="1">
    <citation type="journal article" date="2010" name="Nature">
        <title>The Ectocarpus genome and the independent evolution of multicellularity in brown algae.</title>
        <authorList>
            <person name="Cock J.M."/>
            <person name="Sterck L."/>
            <person name="Rouze P."/>
            <person name="Scornet D."/>
            <person name="Allen A.E."/>
            <person name="Amoutzias G."/>
            <person name="Anthouard V."/>
            <person name="Artiguenave F."/>
            <person name="Aury J.M."/>
            <person name="Badger J.H."/>
            <person name="Beszteri B."/>
            <person name="Billiau K."/>
            <person name="Bonnet E."/>
            <person name="Bothwell J.H."/>
            <person name="Bowler C."/>
            <person name="Boyen C."/>
            <person name="Brownlee C."/>
            <person name="Carrano C.J."/>
            <person name="Charrier B."/>
            <person name="Cho G.Y."/>
            <person name="Coelho S.M."/>
            <person name="Collen J."/>
            <person name="Corre E."/>
            <person name="Da Silva C."/>
            <person name="Delage L."/>
            <person name="Delaroque N."/>
            <person name="Dittami S.M."/>
            <person name="Doulbeau S."/>
            <person name="Elias M."/>
            <person name="Farnham G."/>
            <person name="Gachon C.M."/>
            <person name="Gschloessl B."/>
            <person name="Heesch S."/>
            <person name="Jabbari K."/>
            <person name="Jubin C."/>
            <person name="Kawai H."/>
            <person name="Kimura K."/>
            <person name="Kloareg B."/>
            <person name="Kupper F.C."/>
            <person name="Lang D."/>
            <person name="Le Bail A."/>
            <person name="Leblanc C."/>
            <person name="Lerouge P."/>
            <person name="Lohr M."/>
            <person name="Lopez P.J."/>
            <person name="Martens C."/>
            <person name="Maumus F."/>
            <person name="Michel G."/>
            <person name="Miranda-Saavedra D."/>
            <person name="Morales J."/>
            <person name="Moreau H."/>
            <person name="Motomura T."/>
            <person name="Nagasato C."/>
            <person name="Napoli C.A."/>
            <person name="Nelson D.R."/>
            <person name="Nyvall-Collen P."/>
            <person name="Peters A.F."/>
            <person name="Pommier C."/>
            <person name="Potin P."/>
            <person name="Poulain J."/>
            <person name="Quesneville H."/>
            <person name="Read B."/>
            <person name="Rensing S.A."/>
            <person name="Ritter A."/>
            <person name="Rousvoal S."/>
            <person name="Samanta M."/>
            <person name="Samson G."/>
            <person name="Schroeder D.C."/>
            <person name="Segurens B."/>
            <person name="Strittmatter M."/>
            <person name="Tonon T."/>
            <person name="Tregear J.W."/>
            <person name="Valentin K."/>
            <person name="von Dassow P."/>
            <person name="Yamagishi T."/>
            <person name="Van de Peer Y."/>
            <person name="Wincker P."/>
        </authorList>
    </citation>
    <scope>NUCLEOTIDE SEQUENCE [LARGE SCALE GENOMIC DNA]</scope>
    <source>
        <strain evidence="11">Ec32 / CCAP1310/4</strain>
    </source>
</reference>
<dbReference type="InParanoid" id="D8LFP7"/>
<dbReference type="OrthoDB" id="442352at2759"/>
<feature type="transmembrane region" description="Helical" evidence="8">
    <location>
        <begin position="803"/>
        <end position="821"/>
    </location>
</feature>
<protein>
    <submittedName>
        <fullName evidence="10">Sodium/sulfate symporter</fullName>
    </submittedName>
</protein>
<dbReference type="eggNOG" id="ENOG502QPZM">
    <property type="taxonomic scope" value="Eukaryota"/>
</dbReference>
<feature type="transmembrane region" description="Helical" evidence="8">
    <location>
        <begin position="697"/>
        <end position="714"/>
    </location>
</feature>
<feature type="transmembrane region" description="Helical" evidence="8">
    <location>
        <begin position="152"/>
        <end position="178"/>
    </location>
</feature>
<dbReference type="GO" id="GO:0005886">
    <property type="term" value="C:plasma membrane"/>
    <property type="evidence" value="ECO:0007669"/>
    <property type="project" value="TreeGrafter"/>
</dbReference>
<keyword evidence="2" id="KW-0813">Transport</keyword>
<keyword evidence="5 8" id="KW-1133">Transmembrane helix</keyword>
<feature type="domain" description="Citrate transporter-like" evidence="9">
    <location>
        <begin position="40"/>
        <end position="810"/>
    </location>
</feature>
<sequence length="864" mass="89172">MGDTPGDEQVDTGGAGEAAFVGVVLVALFFALCRGWYTPEVVVFLSLLVVWNAGIVSTAEALSGFNNPGVLAIGALFVVVASIESSKVADKAAKNILGLTTTFSSGFCRLLLCGVSMSAFCNNTPILALLIPVTEDWARARGFSPPVLLMPLAFACAFGGILTTVGGGTNLVIQGLLYEASKEDESVGPFRLFEPGFVGLPLAIAGIFYLLVAAPRLLAAAPPSADGGGFVAVPAQDRSGDLLTEVEIKEDFKLVDQPFSLVLASLGLPMDTLVKKGVFGSGSGVGSGAEAGGEEQPGWAGRIAASSSRHAGGGRKPFALRRRATAYQPLENEDGAVQTQGSDAGAPCIEMATLRTAGAAVGGPGTAPPQSVGAFAAVDGATTTHDLHDVAPDACVRAGDVLVLSCGRSAMVDAQGSWFSAREPGLGVLGLSTLRPPPRTGSAFFELVLSRTSRFLGRTARSDGGFFSARYGCSVVAFRLKGSTGGGVDLLGRSAAGECDRGGNGGRHDAVDTGDSGETTCLGAEQPGQTSGDGLFETSGACGSPQSFAGAEAFFIGGPGDSPTVRGDRSSPGSTALSPSVGDESPARLSEPEISGPVATPCQQQPTKGAGLDAKSQRRRQWGRRRGEAFEAGDVVVVLATEQFSRRFSSTSAGGEFLRNRPIGRVPEPTGWFHYFPLVIFTLMLLWVLLGGVDMIRAVFAASAVLLLGGWVDANQAVGHVNWGLLLLIGSALGFSKAIANSGLAAMAGKAVRESGMSPPASLYALFLLTMLCTELISNNSAAALNIPIALSMARELEADYKPFAMTVLVAASCSFLTPIGTPTNTLVWQPGGYKFQDYAKLGAPLTLLFWASACTVIPWLFPF</sequence>
<dbReference type="STRING" id="2880.D8LFP7"/>
<evidence type="ECO:0000256" key="7">
    <source>
        <dbReference type="SAM" id="MobiDB-lite"/>
    </source>
</evidence>
<dbReference type="InterPro" id="IPR051679">
    <property type="entry name" value="DASS-Related_Transporters"/>
</dbReference>
<dbReference type="GO" id="GO:0055085">
    <property type="term" value="P:transmembrane transport"/>
    <property type="evidence" value="ECO:0007669"/>
    <property type="project" value="InterPro"/>
</dbReference>
<feature type="transmembrane region" description="Helical" evidence="8">
    <location>
        <begin position="44"/>
        <end position="63"/>
    </location>
</feature>
<evidence type="ECO:0000259" key="9">
    <source>
        <dbReference type="Pfam" id="PF03600"/>
    </source>
</evidence>
<gene>
    <name evidence="10" type="ORF">Esi_0151_0002</name>
</gene>
<dbReference type="InterPro" id="IPR004680">
    <property type="entry name" value="Cit_transptr-like_dom"/>
</dbReference>
<proteinExistence type="predicted"/>
<feature type="transmembrane region" description="Helical" evidence="8">
    <location>
        <begin position="761"/>
        <end position="783"/>
    </location>
</feature>
<evidence type="ECO:0000256" key="3">
    <source>
        <dbReference type="ARBA" id="ARBA00022692"/>
    </source>
</evidence>
<dbReference type="PROSITE" id="PS01271">
    <property type="entry name" value="NA_SULFATE"/>
    <property type="match status" value="1"/>
</dbReference>
<evidence type="ECO:0000313" key="11">
    <source>
        <dbReference type="Proteomes" id="UP000002630"/>
    </source>
</evidence>
<evidence type="ECO:0000313" key="10">
    <source>
        <dbReference type="EMBL" id="CBN75621.1"/>
    </source>
</evidence>
<evidence type="ECO:0000256" key="4">
    <source>
        <dbReference type="ARBA" id="ARBA00022737"/>
    </source>
</evidence>
<dbReference type="EMBL" id="FN649760">
    <property type="protein sequence ID" value="CBN75621.1"/>
    <property type="molecule type" value="Genomic_DNA"/>
</dbReference>
<organism evidence="10 11">
    <name type="scientific">Ectocarpus siliculosus</name>
    <name type="common">Brown alga</name>
    <name type="synonym">Conferva siliculosa</name>
    <dbReference type="NCBI Taxonomy" id="2880"/>
    <lineage>
        <taxon>Eukaryota</taxon>
        <taxon>Sar</taxon>
        <taxon>Stramenopiles</taxon>
        <taxon>Ochrophyta</taxon>
        <taxon>PX clade</taxon>
        <taxon>Phaeophyceae</taxon>
        <taxon>Ectocarpales</taxon>
        <taxon>Ectocarpaceae</taxon>
        <taxon>Ectocarpus</taxon>
    </lineage>
</organism>
<dbReference type="InterPro" id="IPR031312">
    <property type="entry name" value="Na/sul_symport_CS"/>
</dbReference>
<evidence type="ECO:0000256" key="8">
    <source>
        <dbReference type="SAM" id="Phobius"/>
    </source>
</evidence>